<dbReference type="Pfam" id="PF05603">
    <property type="entry name" value="Hikeshi-like_N"/>
    <property type="match status" value="1"/>
</dbReference>
<proteinExistence type="inferred from homology"/>
<feature type="domain" description="Hikeshi-like N-terminal" evidence="2">
    <location>
        <begin position="16"/>
        <end position="96"/>
    </location>
</feature>
<reference evidence="4" key="2">
    <citation type="submission" date="2023-06" db="EMBL/GenBank/DDBJ databases">
        <authorList>
            <person name="Ma L."/>
            <person name="Liu K.-W."/>
            <person name="Li Z."/>
            <person name="Hsiao Y.-Y."/>
            <person name="Qi Y."/>
            <person name="Fu T."/>
            <person name="Tang G."/>
            <person name="Zhang D."/>
            <person name="Sun W.-H."/>
            <person name="Liu D.-K."/>
            <person name="Li Y."/>
            <person name="Chen G.-Z."/>
            <person name="Liu X.-D."/>
            <person name="Liao X.-Y."/>
            <person name="Jiang Y.-T."/>
            <person name="Yu X."/>
            <person name="Hao Y."/>
            <person name="Huang J."/>
            <person name="Zhao X.-W."/>
            <person name="Ke S."/>
            <person name="Chen Y.-Y."/>
            <person name="Wu W.-L."/>
            <person name="Hsu J.-L."/>
            <person name="Lin Y.-F."/>
            <person name="Huang M.-D."/>
            <person name="Li C.-Y."/>
            <person name="Huang L."/>
            <person name="Wang Z.-W."/>
            <person name="Zhao X."/>
            <person name="Zhong W.-Y."/>
            <person name="Peng D.-H."/>
            <person name="Ahmad S."/>
            <person name="Lan S."/>
            <person name="Zhang J.-S."/>
            <person name="Tsai W.-C."/>
            <person name="Van De Peer Y."/>
            <person name="Liu Z.-J."/>
        </authorList>
    </citation>
    <scope>NUCLEOTIDE SEQUENCE</scope>
    <source>
        <strain evidence="4">SCP</strain>
        <tissue evidence="4">Leaves</tissue>
    </source>
</reference>
<dbReference type="InterPro" id="IPR031318">
    <property type="entry name" value="OPI10"/>
</dbReference>
<dbReference type="InterPro" id="IPR008493">
    <property type="entry name" value="Hikeshi-like_N"/>
</dbReference>
<dbReference type="AlphaFoldDB" id="A0AAV9AH04"/>
<accession>A0AAV9AH04</accession>
<evidence type="ECO:0008006" key="6">
    <source>
        <dbReference type="Google" id="ProtNLM"/>
    </source>
</evidence>
<protein>
    <recommendedName>
        <fullName evidence="6">Hikeshi-like domain-containing protein</fullName>
    </recommendedName>
</protein>
<reference evidence="4" key="1">
    <citation type="journal article" date="2023" name="Nat. Commun.">
        <title>Diploid and tetraploid genomes of Acorus and the evolution of monocots.</title>
        <authorList>
            <person name="Ma L."/>
            <person name="Liu K.W."/>
            <person name="Li Z."/>
            <person name="Hsiao Y.Y."/>
            <person name="Qi Y."/>
            <person name="Fu T."/>
            <person name="Tang G.D."/>
            <person name="Zhang D."/>
            <person name="Sun W.H."/>
            <person name="Liu D.K."/>
            <person name="Li Y."/>
            <person name="Chen G.Z."/>
            <person name="Liu X.D."/>
            <person name="Liao X.Y."/>
            <person name="Jiang Y.T."/>
            <person name="Yu X."/>
            <person name="Hao Y."/>
            <person name="Huang J."/>
            <person name="Zhao X.W."/>
            <person name="Ke S."/>
            <person name="Chen Y.Y."/>
            <person name="Wu W.L."/>
            <person name="Hsu J.L."/>
            <person name="Lin Y.F."/>
            <person name="Huang M.D."/>
            <person name="Li C.Y."/>
            <person name="Huang L."/>
            <person name="Wang Z.W."/>
            <person name="Zhao X."/>
            <person name="Zhong W.Y."/>
            <person name="Peng D.H."/>
            <person name="Ahmad S."/>
            <person name="Lan S."/>
            <person name="Zhang J.S."/>
            <person name="Tsai W.C."/>
            <person name="Van de Peer Y."/>
            <person name="Liu Z.J."/>
        </authorList>
    </citation>
    <scope>NUCLEOTIDE SEQUENCE</scope>
    <source>
        <strain evidence="4">SCP</strain>
    </source>
</reference>
<organism evidence="4 5">
    <name type="scientific">Acorus gramineus</name>
    <name type="common">Dwarf sweet flag</name>
    <dbReference type="NCBI Taxonomy" id="55184"/>
    <lineage>
        <taxon>Eukaryota</taxon>
        <taxon>Viridiplantae</taxon>
        <taxon>Streptophyta</taxon>
        <taxon>Embryophyta</taxon>
        <taxon>Tracheophyta</taxon>
        <taxon>Spermatophyta</taxon>
        <taxon>Magnoliopsida</taxon>
        <taxon>Liliopsida</taxon>
        <taxon>Acoraceae</taxon>
        <taxon>Acorus</taxon>
    </lineage>
</organism>
<comment type="similarity">
    <text evidence="1">Belongs to the OPI10 family.</text>
</comment>
<name>A0AAV9AH04_ACOGR</name>
<gene>
    <name evidence="4" type="ORF">QJS04_geneDACA021760</name>
</gene>
<dbReference type="InterPro" id="IPR048364">
    <property type="entry name" value="Hikeshi-like_C"/>
</dbReference>
<evidence type="ECO:0000259" key="3">
    <source>
        <dbReference type="Pfam" id="PF21057"/>
    </source>
</evidence>
<evidence type="ECO:0000313" key="5">
    <source>
        <dbReference type="Proteomes" id="UP001179952"/>
    </source>
</evidence>
<dbReference type="GO" id="GO:0006606">
    <property type="term" value="P:protein import into nucleus"/>
    <property type="evidence" value="ECO:0007669"/>
    <property type="project" value="TreeGrafter"/>
</dbReference>
<dbReference type="GO" id="GO:0005829">
    <property type="term" value="C:cytosol"/>
    <property type="evidence" value="ECO:0007669"/>
    <property type="project" value="TreeGrafter"/>
</dbReference>
<comment type="caution">
    <text evidence="4">The sequence shown here is derived from an EMBL/GenBank/DDBJ whole genome shotgun (WGS) entry which is preliminary data.</text>
</comment>
<sequence length="186" mass="20367">MFGLVFPEKSYPLDPTSFAQIDPTHWVLDVTTTVGPGDAYRSLKEACLFLINGLSLPPDKALSLYIKSPGGTTPFVFCGAIHPSRPSAILSLPWPDSSDEGGDSAKIGVSVEDLAALPAVVDAAFGVRVERMALRVGESLFNYMQSFCRADGASLVVPMDIMDRWYKKFLDRAKRDPDYLKGDKFE</sequence>
<evidence type="ECO:0000256" key="1">
    <source>
        <dbReference type="ARBA" id="ARBA00006623"/>
    </source>
</evidence>
<evidence type="ECO:0000313" key="4">
    <source>
        <dbReference type="EMBL" id="KAK1263403.1"/>
    </source>
</evidence>
<dbReference type="PANTHER" id="PTHR12925:SF0">
    <property type="entry name" value="PROTEIN HIKESHI"/>
    <property type="match status" value="1"/>
</dbReference>
<dbReference type="PANTHER" id="PTHR12925">
    <property type="entry name" value="HIKESHI FAMILY MEMBER"/>
    <property type="match status" value="1"/>
</dbReference>
<dbReference type="Proteomes" id="UP001179952">
    <property type="component" value="Unassembled WGS sequence"/>
</dbReference>
<feature type="domain" description="Hikeshi-like C-terminal" evidence="3">
    <location>
        <begin position="129"/>
        <end position="181"/>
    </location>
</feature>
<keyword evidence="5" id="KW-1185">Reference proteome</keyword>
<evidence type="ECO:0000259" key="2">
    <source>
        <dbReference type="Pfam" id="PF05603"/>
    </source>
</evidence>
<dbReference type="Pfam" id="PF21057">
    <property type="entry name" value="Hikeshi-like_C"/>
    <property type="match status" value="1"/>
</dbReference>
<dbReference type="EMBL" id="JAUJYN010000009">
    <property type="protein sequence ID" value="KAK1263403.1"/>
    <property type="molecule type" value="Genomic_DNA"/>
</dbReference>
<dbReference type="GO" id="GO:0061608">
    <property type="term" value="F:nuclear import signal receptor activity"/>
    <property type="evidence" value="ECO:0007669"/>
    <property type="project" value="TreeGrafter"/>
</dbReference>
<dbReference type="GO" id="GO:0005634">
    <property type="term" value="C:nucleus"/>
    <property type="evidence" value="ECO:0007669"/>
    <property type="project" value="TreeGrafter"/>
</dbReference>